<dbReference type="Pfam" id="PF03637">
    <property type="entry name" value="Mob1_phocein"/>
    <property type="match status" value="1"/>
</dbReference>
<organism evidence="2 3">
    <name type="scientific">Daphnia galeata</name>
    <dbReference type="NCBI Taxonomy" id="27404"/>
    <lineage>
        <taxon>Eukaryota</taxon>
        <taxon>Metazoa</taxon>
        <taxon>Ecdysozoa</taxon>
        <taxon>Arthropoda</taxon>
        <taxon>Crustacea</taxon>
        <taxon>Branchiopoda</taxon>
        <taxon>Diplostraca</taxon>
        <taxon>Cladocera</taxon>
        <taxon>Anomopoda</taxon>
        <taxon>Daphniidae</taxon>
        <taxon>Daphnia</taxon>
    </lineage>
</organism>
<sequence length="233" mass="26703">MALSGFVDFFQKGKTFKPKKKFEPGTLRYSLHTQAQASLSSGINLRAAVLLPPGEDLNDWIAVHVVDFFNRINLIYGTISDYCSEASCPTMSGGPKFEYLWADGNKYKKPTKLPAPQYISLLMEWAEAQINNESLFPVSTDIPFPKTFVNQCKKILTRLFRVFVHVYIHHFDRLVAIGAEAHVNTCYKHFYYFIRQFDLIGDRELEPLQEMTAHICKDPPIDYASSPSRSNHR</sequence>
<protein>
    <recommendedName>
        <fullName evidence="4">MOB kinase activator-like 3</fullName>
    </recommendedName>
</protein>
<dbReference type="FunFam" id="1.20.140.30:FF:000001">
    <property type="entry name" value="MOB kinase activator 1A"/>
    <property type="match status" value="1"/>
</dbReference>
<keyword evidence="3" id="KW-1185">Reference proteome</keyword>
<dbReference type="EMBL" id="CAKKLH010000311">
    <property type="protein sequence ID" value="CAH0111223.1"/>
    <property type="molecule type" value="Genomic_DNA"/>
</dbReference>
<feature type="binding site" evidence="1">
    <location>
        <position position="88"/>
    </location>
    <ligand>
        <name>Zn(2+)</name>
        <dbReference type="ChEBI" id="CHEBI:29105"/>
    </ligand>
</feature>
<name>A0A8J2S1R3_9CRUS</name>
<proteinExistence type="predicted"/>
<dbReference type="PANTHER" id="PTHR22599">
    <property type="entry name" value="MPS ONE BINDER KINASE ACTIVATOR-LIKE MOB"/>
    <property type="match status" value="1"/>
</dbReference>
<evidence type="ECO:0000256" key="1">
    <source>
        <dbReference type="PIRSR" id="PIRSR605301-1"/>
    </source>
</evidence>
<dbReference type="Proteomes" id="UP000789390">
    <property type="component" value="Unassembled WGS sequence"/>
</dbReference>
<reference evidence="2" key="1">
    <citation type="submission" date="2021-11" db="EMBL/GenBank/DDBJ databases">
        <authorList>
            <person name="Schell T."/>
        </authorList>
    </citation>
    <scope>NUCLEOTIDE SEQUENCE</scope>
    <source>
        <strain evidence="2">M5</strain>
    </source>
</reference>
<feature type="binding site" evidence="1">
    <location>
        <position position="83"/>
    </location>
    <ligand>
        <name>Zn(2+)</name>
        <dbReference type="ChEBI" id="CHEBI:29105"/>
    </ligand>
</feature>
<dbReference type="Gene3D" id="1.20.140.30">
    <property type="entry name" value="MOB kinase activator"/>
    <property type="match status" value="1"/>
</dbReference>
<dbReference type="SUPFAM" id="SSF101152">
    <property type="entry name" value="Mob1/phocein"/>
    <property type="match status" value="1"/>
</dbReference>
<evidence type="ECO:0008006" key="4">
    <source>
        <dbReference type="Google" id="ProtNLM"/>
    </source>
</evidence>
<dbReference type="OrthoDB" id="8170117at2759"/>
<gene>
    <name evidence="2" type="ORF">DGAL_LOCUS14859</name>
</gene>
<accession>A0A8J2S1R3</accession>
<feature type="binding site" evidence="1">
    <location>
        <position position="170"/>
    </location>
    <ligand>
        <name>Zn(2+)</name>
        <dbReference type="ChEBI" id="CHEBI:29105"/>
    </ligand>
</feature>
<dbReference type="AlphaFoldDB" id="A0A8J2S1R3"/>
<keyword evidence="1" id="KW-0479">Metal-binding</keyword>
<dbReference type="SMART" id="SM01388">
    <property type="entry name" value="Mob1_phocein"/>
    <property type="match status" value="1"/>
</dbReference>
<evidence type="ECO:0000313" key="3">
    <source>
        <dbReference type="Proteomes" id="UP000789390"/>
    </source>
</evidence>
<comment type="caution">
    <text evidence="2">The sequence shown here is derived from an EMBL/GenBank/DDBJ whole genome shotgun (WGS) entry which is preliminary data.</text>
</comment>
<evidence type="ECO:0000313" key="2">
    <source>
        <dbReference type="EMBL" id="CAH0111223.1"/>
    </source>
</evidence>
<feature type="binding site" evidence="1">
    <location>
        <position position="165"/>
    </location>
    <ligand>
        <name>Zn(2+)</name>
        <dbReference type="ChEBI" id="CHEBI:29105"/>
    </ligand>
</feature>
<dbReference type="InterPro" id="IPR005301">
    <property type="entry name" value="MOB_kinase_act_fam"/>
</dbReference>
<keyword evidence="1" id="KW-0862">Zinc</keyword>
<dbReference type="InterPro" id="IPR036703">
    <property type="entry name" value="MOB_kinase_act_sf"/>
</dbReference>